<evidence type="ECO:0000259" key="7">
    <source>
        <dbReference type="PROSITE" id="PS50056"/>
    </source>
</evidence>
<name>A0A0V0QLS7_PSEPJ</name>
<dbReference type="PANTHER" id="PTHR10159:SF519">
    <property type="entry name" value="DUAL SPECIFICITY PROTEIN PHOSPHATASE MPK3"/>
    <property type="match status" value="1"/>
</dbReference>
<keyword evidence="3" id="KW-0378">Hydrolase</keyword>
<gene>
    <name evidence="8" type="ORF">PPERSA_09066</name>
</gene>
<evidence type="ECO:0000256" key="1">
    <source>
        <dbReference type="ARBA" id="ARBA00008601"/>
    </source>
</evidence>
<comment type="similarity">
    <text evidence="1">Belongs to the protein-tyrosine phosphatase family. Non-receptor class dual specificity subfamily.</text>
</comment>
<dbReference type="PANTHER" id="PTHR10159">
    <property type="entry name" value="DUAL SPECIFICITY PROTEIN PHOSPHATASE"/>
    <property type="match status" value="1"/>
</dbReference>
<dbReference type="InterPro" id="IPR000387">
    <property type="entry name" value="Tyr_Pase_dom"/>
</dbReference>
<dbReference type="EMBL" id="LDAU01000149">
    <property type="protein sequence ID" value="KRX02944.1"/>
    <property type="molecule type" value="Genomic_DNA"/>
</dbReference>
<sequence>MQLSDSLKNQRNINSKEDIKKYKKVNNKSEIPNIQKVGITPFNQNKLKTYNKNYLKTKNEVQDDYLSKSIQKSNLEMFNWQKNENNSNLRDKQSEKNQLIKNSYLTDPNMTLMQKQQDQEFSIQNQVKQDDNFQQTGNFNFNQVNSDQQIKNSIQKDLNTKIEQKFEENQQSKIIQGNKKPEQSENLSINNKKINKNRKLQSRVSISSESRSHYQNSSTYGQHLQQIPIGKKSFSNGNAQSNYSIQNQKYYKNNQEKNKFEFKQLYPKNKSCNFYQQDIIKSENSYIDNRKNNGLNLNFPKLFSNNFANDRQIVNQKDVIFQSLISQRGKNNQDNNLLKKQVQQGNQYYQNQKNQYQNNNLGLIDRIKQQVMQKNQNDSDQINEFMQNYEQQNKQEEGLLGQNSSQRFDNQGQVKTQFIQKNKQQNQFNIQQINNNNDEDNQHNINDSDNKCLNKNMTLPKINQELREKIKFNFKDRSTLKALSILKISKEDSIPIKIIDHIYIGSIGAALSQNELKKNNIEYILNATADEQIPDYNKIVQNCQQIQKIQDVQNEEKFDSNYQEKVKQIKKYKQIKLKDNYQQQVLDQIKESNSYIQEAENEQKNILVHCFQGKSRSCTLIIAYMMQRYKMKRDEALDIIRKYRPNASPNFGFMKQLLVYEKQLLQSEQIKCENFQQKQNNQEQLQ</sequence>
<accession>A0A0V0QLS7</accession>
<dbReference type="InterPro" id="IPR000340">
    <property type="entry name" value="Dual-sp_phosphatase_cat-dom"/>
</dbReference>
<dbReference type="PROSITE" id="PS50054">
    <property type="entry name" value="TYR_PHOSPHATASE_DUAL"/>
    <property type="match status" value="1"/>
</dbReference>
<keyword evidence="9" id="KW-1185">Reference proteome</keyword>
<dbReference type="PROSITE" id="PS50056">
    <property type="entry name" value="TYR_PHOSPHATASE_2"/>
    <property type="match status" value="1"/>
</dbReference>
<dbReference type="EC" id="3.1.3.48" evidence="2"/>
<reference evidence="8 9" key="1">
    <citation type="journal article" date="2015" name="Sci. Rep.">
        <title>Genome of the facultative scuticociliatosis pathogen Pseudocohnilembus persalinus provides insight into its virulence through horizontal gene transfer.</title>
        <authorList>
            <person name="Xiong J."/>
            <person name="Wang G."/>
            <person name="Cheng J."/>
            <person name="Tian M."/>
            <person name="Pan X."/>
            <person name="Warren A."/>
            <person name="Jiang C."/>
            <person name="Yuan D."/>
            <person name="Miao W."/>
        </authorList>
    </citation>
    <scope>NUCLEOTIDE SEQUENCE [LARGE SCALE GENOMIC DNA]</scope>
    <source>
        <strain evidence="8">36N120E</strain>
    </source>
</reference>
<dbReference type="Gene3D" id="3.90.190.10">
    <property type="entry name" value="Protein tyrosine phosphatase superfamily"/>
    <property type="match status" value="1"/>
</dbReference>
<evidence type="ECO:0000313" key="8">
    <source>
        <dbReference type="EMBL" id="KRX02944.1"/>
    </source>
</evidence>
<dbReference type="SMART" id="SM00195">
    <property type="entry name" value="DSPc"/>
    <property type="match status" value="1"/>
</dbReference>
<feature type="domain" description="Tyrosine-protein phosphatase" evidence="6">
    <location>
        <begin position="494"/>
        <end position="666"/>
    </location>
</feature>
<dbReference type="GO" id="GO:0005737">
    <property type="term" value="C:cytoplasm"/>
    <property type="evidence" value="ECO:0007669"/>
    <property type="project" value="TreeGrafter"/>
</dbReference>
<dbReference type="InterPro" id="IPR029021">
    <property type="entry name" value="Prot-tyrosine_phosphatase-like"/>
</dbReference>
<dbReference type="SUPFAM" id="SSF52799">
    <property type="entry name" value="(Phosphotyrosine protein) phosphatases II"/>
    <property type="match status" value="1"/>
</dbReference>
<evidence type="ECO:0000256" key="4">
    <source>
        <dbReference type="ARBA" id="ARBA00022912"/>
    </source>
</evidence>
<evidence type="ECO:0000259" key="6">
    <source>
        <dbReference type="PROSITE" id="PS50054"/>
    </source>
</evidence>
<feature type="compositionally biased region" description="Polar residues" evidence="5">
    <location>
        <begin position="213"/>
        <end position="223"/>
    </location>
</feature>
<dbReference type="GO" id="GO:0008330">
    <property type="term" value="F:protein tyrosine/threonine phosphatase activity"/>
    <property type="evidence" value="ECO:0007669"/>
    <property type="project" value="TreeGrafter"/>
</dbReference>
<dbReference type="GO" id="GO:0043409">
    <property type="term" value="P:negative regulation of MAPK cascade"/>
    <property type="evidence" value="ECO:0007669"/>
    <property type="project" value="TreeGrafter"/>
</dbReference>
<dbReference type="AlphaFoldDB" id="A0A0V0QLS7"/>
<dbReference type="OrthoDB" id="10252009at2759"/>
<dbReference type="Proteomes" id="UP000054937">
    <property type="component" value="Unassembled WGS sequence"/>
</dbReference>
<feature type="domain" description="Tyrosine specific protein phosphatases" evidence="7">
    <location>
        <begin position="583"/>
        <end position="647"/>
    </location>
</feature>
<dbReference type="InParanoid" id="A0A0V0QLS7"/>
<dbReference type="GO" id="GO:0017017">
    <property type="term" value="F:MAP kinase tyrosine/serine/threonine phosphatase activity"/>
    <property type="evidence" value="ECO:0007669"/>
    <property type="project" value="TreeGrafter"/>
</dbReference>
<dbReference type="GO" id="GO:0033550">
    <property type="term" value="F:MAP kinase tyrosine phosphatase activity"/>
    <property type="evidence" value="ECO:0007669"/>
    <property type="project" value="TreeGrafter"/>
</dbReference>
<feature type="region of interest" description="Disordered" evidence="5">
    <location>
        <begin position="169"/>
        <end position="223"/>
    </location>
</feature>
<organism evidence="8 9">
    <name type="scientific">Pseudocohnilembus persalinus</name>
    <name type="common">Ciliate</name>
    <dbReference type="NCBI Taxonomy" id="266149"/>
    <lineage>
        <taxon>Eukaryota</taxon>
        <taxon>Sar</taxon>
        <taxon>Alveolata</taxon>
        <taxon>Ciliophora</taxon>
        <taxon>Intramacronucleata</taxon>
        <taxon>Oligohymenophorea</taxon>
        <taxon>Scuticociliatia</taxon>
        <taxon>Philasterida</taxon>
        <taxon>Pseudocohnilembidae</taxon>
        <taxon>Pseudocohnilembus</taxon>
    </lineage>
</organism>
<evidence type="ECO:0000256" key="5">
    <source>
        <dbReference type="SAM" id="MobiDB-lite"/>
    </source>
</evidence>
<dbReference type="Pfam" id="PF00782">
    <property type="entry name" value="DSPc"/>
    <property type="match status" value="1"/>
</dbReference>
<evidence type="ECO:0000313" key="9">
    <source>
        <dbReference type="Proteomes" id="UP000054937"/>
    </source>
</evidence>
<keyword evidence="4" id="KW-0904">Protein phosphatase</keyword>
<proteinExistence type="inferred from homology"/>
<comment type="caution">
    <text evidence="8">The sequence shown here is derived from an EMBL/GenBank/DDBJ whole genome shotgun (WGS) entry which is preliminary data.</text>
</comment>
<dbReference type="InterPro" id="IPR020422">
    <property type="entry name" value="TYR_PHOSPHATASE_DUAL_dom"/>
</dbReference>
<protein>
    <recommendedName>
        <fullName evidence="2">protein-tyrosine-phosphatase</fullName>
        <ecNumber evidence="2">3.1.3.48</ecNumber>
    </recommendedName>
</protein>
<evidence type="ECO:0000256" key="3">
    <source>
        <dbReference type="ARBA" id="ARBA00022801"/>
    </source>
</evidence>
<evidence type="ECO:0000256" key="2">
    <source>
        <dbReference type="ARBA" id="ARBA00013064"/>
    </source>
</evidence>
<dbReference type="CDD" id="cd14498">
    <property type="entry name" value="DSP"/>
    <property type="match status" value="1"/>
</dbReference>